<dbReference type="PANTHER" id="PTHR34475:SF1">
    <property type="entry name" value="CYTOSKELETON PROTEIN RODZ"/>
    <property type="match status" value="1"/>
</dbReference>
<dbReference type="CDD" id="cd00093">
    <property type="entry name" value="HTH_XRE"/>
    <property type="match status" value="1"/>
</dbReference>
<dbReference type="InterPro" id="IPR050400">
    <property type="entry name" value="Bact_Cytoskel_RodZ"/>
</dbReference>
<proteinExistence type="predicted"/>
<keyword evidence="5" id="KW-1185">Reference proteome</keyword>
<evidence type="ECO:0000313" key="5">
    <source>
        <dbReference type="Proteomes" id="UP000199008"/>
    </source>
</evidence>
<evidence type="ECO:0000256" key="2">
    <source>
        <dbReference type="SAM" id="Phobius"/>
    </source>
</evidence>
<dbReference type="Pfam" id="PF13464">
    <property type="entry name" value="RodZ_C"/>
    <property type="match status" value="1"/>
</dbReference>
<dbReference type="OrthoDB" id="9797543at2"/>
<dbReference type="GO" id="GO:0003677">
    <property type="term" value="F:DNA binding"/>
    <property type="evidence" value="ECO:0007669"/>
    <property type="project" value="InterPro"/>
</dbReference>
<dbReference type="Gene3D" id="1.10.260.40">
    <property type="entry name" value="lambda repressor-like DNA-binding domains"/>
    <property type="match status" value="1"/>
</dbReference>
<evidence type="ECO:0000259" key="3">
    <source>
        <dbReference type="PROSITE" id="PS50943"/>
    </source>
</evidence>
<dbReference type="InterPro" id="IPR025194">
    <property type="entry name" value="RodZ-like_C"/>
</dbReference>
<evidence type="ECO:0000313" key="4">
    <source>
        <dbReference type="EMBL" id="SDK24656.1"/>
    </source>
</evidence>
<accession>A0A1G9ABF5</accession>
<reference evidence="5" key="1">
    <citation type="submission" date="2016-10" db="EMBL/GenBank/DDBJ databases">
        <authorList>
            <person name="Varghese N."/>
            <person name="Submissions S."/>
        </authorList>
    </citation>
    <scope>NUCLEOTIDE SEQUENCE [LARGE SCALE GENOMIC DNA]</scope>
    <source>
        <strain evidence="5">CGMCC 1.8895</strain>
    </source>
</reference>
<organism evidence="4 5">
    <name type="scientific">Lacicoccus qingdaonensis</name>
    <dbReference type="NCBI Taxonomy" id="576118"/>
    <lineage>
        <taxon>Bacteria</taxon>
        <taxon>Bacillati</taxon>
        <taxon>Bacillota</taxon>
        <taxon>Bacilli</taxon>
        <taxon>Bacillales</taxon>
        <taxon>Salinicoccaceae</taxon>
        <taxon>Lacicoccus</taxon>
    </lineage>
</organism>
<feature type="transmembrane region" description="Helical" evidence="2">
    <location>
        <begin position="95"/>
        <end position="117"/>
    </location>
</feature>
<keyword evidence="2" id="KW-0812">Transmembrane</keyword>
<dbReference type="RefSeq" id="WP_092983748.1">
    <property type="nucleotide sequence ID" value="NZ_FNFY01000001.1"/>
</dbReference>
<feature type="compositionally biased region" description="Acidic residues" evidence="1">
    <location>
        <begin position="144"/>
        <end position="177"/>
    </location>
</feature>
<sequence length="280" mass="31590">MKLGAYLRDKREKAGVTLKEMQEKSGIRKSIIRTIEKGDFSKLPEPNHVYFLIEKYAKVMGLDADYLFSRFSDDLPEENEQSKKRQQSQNEDFKYLRKVLVGFGTMIGILFVLWLILLQVGSETDMFESTPIYESTAFDIESYSAEEETSDSGEETDKQAEEEEESEEEESESESESTADISYVGMNNNTLFYDVSVNGDFEVTLSGANSWVSLSDDAGNTYAYEELSEGEFNIDENASTLYLTIGNAPEQELTVGGETVSSSESTDAITVHYEFNIVRE</sequence>
<name>A0A1G9ABF5_9BACL</name>
<feature type="region of interest" description="Disordered" evidence="1">
    <location>
        <begin position="138"/>
        <end position="178"/>
    </location>
</feature>
<dbReference type="AlphaFoldDB" id="A0A1G9ABF5"/>
<evidence type="ECO:0000256" key="1">
    <source>
        <dbReference type="SAM" id="MobiDB-lite"/>
    </source>
</evidence>
<feature type="domain" description="HTH cro/C1-type" evidence="3">
    <location>
        <begin position="7"/>
        <end position="67"/>
    </location>
</feature>
<dbReference type="InterPro" id="IPR010982">
    <property type="entry name" value="Lambda_DNA-bd_dom_sf"/>
</dbReference>
<gene>
    <name evidence="4" type="ORF">SAMN05216216_101191</name>
</gene>
<dbReference type="EMBL" id="FNFY01000001">
    <property type="protein sequence ID" value="SDK24656.1"/>
    <property type="molecule type" value="Genomic_DNA"/>
</dbReference>
<dbReference type="SUPFAM" id="SSF47413">
    <property type="entry name" value="lambda repressor-like DNA-binding domains"/>
    <property type="match status" value="1"/>
</dbReference>
<dbReference type="PANTHER" id="PTHR34475">
    <property type="match status" value="1"/>
</dbReference>
<dbReference type="Pfam" id="PF13413">
    <property type="entry name" value="HTH_25"/>
    <property type="match status" value="1"/>
</dbReference>
<keyword evidence="2" id="KW-0472">Membrane</keyword>
<keyword evidence="2" id="KW-1133">Transmembrane helix</keyword>
<dbReference type="Proteomes" id="UP000199008">
    <property type="component" value="Unassembled WGS sequence"/>
</dbReference>
<dbReference type="InterPro" id="IPR001387">
    <property type="entry name" value="Cro/C1-type_HTH"/>
</dbReference>
<dbReference type="STRING" id="576118.SAMN05216216_101191"/>
<dbReference type="PROSITE" id="PS50943">
    <property type="entry name" value="HTH_CROC1"/>
    <property type="match status" value="1"/>
</dbReference>
<protein>
    <submittedName>
        <fullName evidence="4">Protein RodZ, contains Xre-like HTH and DUF4115 domains</fullName>
    </submittedName>
</protein>